<gene>
    <name evidence="1" type="ORF">RU08_06050</name>
</gene>
<accession>A0A0D0JD72</accession>
<evidence type="ECO:0008006" key="3">
    <source>
        <dbReference type="Google" id="ProtNLM"/>
    </source>
</evidence>
<evidence type="ECO:0000313" key="1">
    <source>
        <dbReference type="EMBL" id="KIQ03917.1"/>
    </source>
</evidence>
<dbReference type="RefSeq" id="WP_042552917.1">
    <property type="nucleotide sequence ID" value="NZ_JXQW01000010.1"/>
</dbReference>
<dbReference type="Pfam" id="PF11275">
    <property type="entry name" value="DUF3077"/>
    <property type="match status" value="1"/>
</dbReference>
<comment type="caution">
    <text evidence="1">The sequence shown here is derived from an EMBL/GenBank/DDBJ whole genome shotgun (WGS) entry which is preliminary data.</text>
</comment>
<sequence length="91" mass="9497">MTRRAIFATRVEGLFEVAGKPLVSVNAGMPVEEALSRASCILGTVVDLAMNVGDDGIRGTEVFAIQYLVEMAKALVDASSVGEVVTEAPNA</sequence>
<protein>
    <recommendedName>
        <fullName evidence="3">DUF3077 domain-containing protein</fullName>
    </recommendedName>
</protein>
<name>A0A0D0JD72_9PSED</name>
<reference evidence="1 2" key="1">
    <citation type="submission" date="2014-12" db="EMBL/GenBank/DDBJ databases">
        <title>16Stimator: statistical estimation of ribosomal gene copy numbers from draft genome assemblies.</title>
        <authorList>
            <person name="Perisin M.A."/>
            <person name="Vetter M."/>
            <person name="Gilbert J.A."/>
            <person name="Bergelson J."/>
        </authorList>
    </citation>
    <scope>NUCLEOTIDE SEQUENCE [LARGE SCALE GENOMIC DNA]</scope>
    <source>
        <strain evidence="1 2">MEJ086</strain>
    </source>
</reference>
<dbReference type="AlphaFoldDB" id="A0A0D0JD72"/>
<evidence type="ECO:0000313" key="2">
    <source>
        <dbReference type="Proteomes" id="UP000032068"/>
    </source>
</evidence>
<dbReference type="OrthoDB" id="7024680at2"/>
<dbReference type="Proteomes" id="UP000032068">
    <property type="component" value="Unassembled WGS sequence"/>
</dbReference>
<organism evidence="1 2">
    <name type="scientific">Pseudomonas fulva</name>
    <dbReference type="NCBI Taxonomy" id="47880"/>
    <lineage>
        <taxon>Bacteria</taxon>
        <taxon>Pseudomonadati</taxon>
        <taxon>Pseudomonadota</taxon>
        <taxon>Gammaproteobacteria</taxon>
        <taxon>Pseudomonadales</taxon>
        <taxon>Pseudomonadaceae</taxon>
        <taxon>Pseudomonas</taxon>
    </lineage>
</organism>
<proteinExistence type="predicted"/>
<dbReference type="InterPro" id="IPR021427">
    <property type="entry name" value="DUF3077"/>
</dbReference>
<dbReference type="EMBL" id="JXQW01000010">
    <property type="protein sequence ID" value="KIQ03917.1"/>
    <property type="molecule type" value="Genomic_DNA"/>
</dbReference>